<dbReference type="AlphaFoldDB" id="A0A5N5TAQ4"/>
<name>A0A5N5TAQ4_9CRUS</name>
<reference evidence="2 3" key="1">
    <citation type="journal article" date="2019" name="PLoS Biol.">
        <title>Sex chromosomes control vertical transmission of feminizing Wolbachia symbionts in an isopod.</title>
        <authorList>
            <person name="Becking T."/>
            <person name="Chebbi M.A."/>
            <person name="Giraud I."/>
            <person name="Moumen B."/>
            <person name="Laverre T."/>
            <person name="Caubet Y."/>
            <person name="Peccoud J."/>
            <person name="Gilbert C."/>
            <person name="Cordaux R."/>
        </authorList>
    </citation>
    <scope>NUCLEOTIDE SEQUENCE [LARGE SCALE GENOMIC DNA]</scope>
    <source>
        <strain evidence="2">ANa2</strain>
        <tissue evidence="2">Whole body excluding digestive tract and cuticle</tissue>
    </source>
</reference>
<organism evidence="2 3">
    <name type="scientific">Armadillidium nasatum</name>
    <dbReference type="NCBI Taxonomy" id="96803"/>
    <lineage>
        <taxon>Eukaryota</taxon>
        <taxon>Metazoa</taxon>
        <taxon>Ecdysozoa</taxon>
        <taxon>Arthropoda</taxon>
        <taxon>Crustacea</taxon>
        <taxon>Multicrustacea</taxon>
        <taxon>Malacostraca</taxon>
        <taxon>Eumalacostraca</taxon>
        <taxon>Peracarida</taxon>
        <taxon>Isopoda</taxon>
        <taxon>Oniscidea</taxon>
        <taxon>Crinocheta</taxon>
        <taxon>Armadillidiidae</taxon>
        <taxon>Armadillidium</taxon>
    </lineage>
</organism>
<keyword evidence="3" id="KW-1185">Reference proteome</keyword>
<dbReference type="Proteomes" id="UP000326759">
    <property type="component" value="Unassembled WGS sequence"/>
</dbReference>
<protein>
    <submittedName>
        <fullName evidence="2">Uncharacterized protein</fullName>
    </submittedName>
</protein>
<feature type="region of interest" description="Disordered" evidence="1">
    <location>
        <begin position="134"/>
        <end position="225"/>
    </location>
</feature>
<gene>
    <name evidence="2" type="ORF">Anas_00711</name>
</gene>
<evidence type="ECO:0000313" key="3">
    <source>
        <dbReference type="Proteomes" id="UP000326759"/>
    </source>
</evidence>
<evidence type="ECO:0000256" key="1">
    <source>
        <dbReference type="SAM" id="MobiDB-lite"/>
    </source>
</evidence>
<dbReference type="EMBL" id="SEYY01004712">
    <property type="protein sequence ID" value="KAB7503671.1"/>
    <property type="molecule type" value="Genomic_DNA"/>
</dbReference>
<evidence type="ECO:0000313" key="2">
    <source>
        <dbReference type="EMBL" id="KAB7503671.1"/>
    </source>
</evidence>
<dbReference type="OrthoDB" id="10329031at2759"/>
<proteinExistence type="predicted"/>
<feature type="compositionally biased region" description="Low complexity" evidence="1">
    <location>
        <begin position="190"/>
        <end position="206"/>
    </location>
</feature>
<sequence>MFVCVLFLSAEVFGNPSTKKPESKYPKKYSKEFLLTDKVKIKDQYDGSYNSYKVSGPTDPIDLPPVYYDFYSAIENPEGEVPSDYIVPPGEDSYSVYEDKPAYSLIVPKSDIHLIKKYLGYTFSNGELTDSLRAPQESSYSEVQLPNEDLILDDFQPPKPREEIIEEPESSYLSFESPQQTEEPIKEQESSYLNYDSSSSSYSSNNTNVNETELASMRPPPENFF</sequence>
<comment type="caution">
    <text evidence="2">The sequence shown here is derived from an EMBL/GenBank/DDBJ whole genome shotgun (WGS) entry which is preliminary data.</text>
</comment>
<feature type="compositionally biased region" description="Polar residues" evidence="1">
    <location>
        <begin position="171"/>
        <end position="182"/>
    </location>
</feature>
<accession>A0A5N5TAQ4</accession>